<dbReference type="Pfam" id="PF00717">
    <property type="entry name" value="Peptidase_S24"/>
    <property type="match status" value="1"/>
</dbReference>
<evidence type="ECO:0000313" key="3">
    <source>
        <dbReference type="Proteomes" id="UP000198836"/>
    </source>
</evidence>
<accession>A0A1I0U362</accession>
<gene>
    <name evidence="2" type="ORF">SAMN04488511_119106</name>
</gene>
<sequence length="148" mass="16782">MIRELDLPQNNTLDTLDNPGRVSGFISPAEDYKQRRLHIAQRIVNDPTNTFYFECDDDHMRYFGIMKGSIIVVDKSVQVTSGMLIVCAVEGEWLTRKLCIKGDNTYLCLNDTMDACLNITGRNVTVFGAVTWTCLPHSKQNHVRTGRL</sequence>
<dbReference type="Gene3D" id="2.10.109.10">
    <property type="entry name" value="Umud Fragment, subunit A"/>
    <property type="match status" value="1"/>
</dbReference>
<reference evidence="3" key="1">
    <citation type="submission" date="2016-10" db="EMBL/GenBank/DDBJ databases">
        <authorList>
            <person name="Varghese N."/>
            <person name="Submissions S."/>
        </authorList>
    </citation>
    <scope>NUCLEOTIDE SEQUENCE [LARGE SCALE GENOMIC DNA]</scope>
    <source>
        <strain evidence="3">DSM 18130</strain>
    </source>
</reference>
<protein>
    <submittedName>
        <fullName evidence="2">SOS response UmuD protein. Serine peptidase. MEROPS family S24</fullName>
    </submittedName>
</protein>
<organism evidence="2 3">
    <name type="scientific">Pedobacter suwonensis</name>
    <dbReference type="NCBI Taxonomy" id="332999"/>
    <lineage>
        <taxon>Bacteria</taxon>
        <taxon>Pseudomonadati</taxon>
        <taxon>Bacteroidota</taxon>
        <taxon>Sphingobacteriia</taxon>
        <taxon>Sphingobacteriales</taxon>
        <taxon>Sphingobacteriaceae</taxon>
        <taxon>Pedobacter</taxon>
    </lineage>
</organism>
<dbReference type="EMBL" id="FOJM01000019">
    <property type="protein sequence ID" value="SFA58559.1"/>
    <property type="molecule type" value="Genomic_DNA"/>
</dbReference>
<proteinExistence type="predicted"/>
<dbReference type="AlphaFoldDB" id="A0A1I0U362"/>
<evidence type="ECO:0000313" key="2">
    <source>
        <dbReference type="EMBL" id="SFA58559.1"/>
    </source>
</evidence>
<dbReference type="SUPFAM" id="SSF51306">
    <property type="entry name" value="LexA/Signal peptidase"/>
    <property type="match status" value="1"/>
</dbReference>
<evidence type="ECO:0000259" key="1">
    <source>
        <dbReference type="Pfam" id="PF00717"/>
    </source>
</evidence>
<dbReference type="RefSeq" id="WP_139222323.1">
    <property type="nucleotide sequence ID" value="NZ_FOJM01000019.1"/>
</dbReference>
<dbReference type="STRING" id="332999.SAMN04488511_119106"/>
<feature type="domain" description="Peptidase S24/S26A/S26B/S26C" evidence="1">
    <location>
        <begin position="25"/>
        <end position="130"/>
    </location>
</feature>
<keyword evidence="3" id="KW-1185">Reference proteome</keyword>
<dbReference type="InterPro" id="IPR036286">
    <property type="entry name" value="LexA/Signal_pep-like_sf"/>
</dbReference>
<dbReference type="Proteomes" id="UP000198836">
    <property type="component" value="Unassembled WGS sequence"/>
</dbReference>
<dbReference type="InterPro" id="IPR015927">
    <property type="entry name" value="Peptidase_S24_S26A/B/C"/>
</dbReference>
<dbReference type="OrthoDB" id="9787787at2"/>
<name>A0A1I0U362_9SPHI</name>